<keyword evidence="3" id="KW-0687">Ribonucleoprotein</keyword>
<dbReference type="GO" id="GO:0003735">
    <property type="term" value="F:structural constituent of ribosome"/>
    <property type="evidence" value="ECO:0007669"/>
    <property type="project" value="InterPro"/>
</dbReference>
<dbReference type="EMBL" id="CYRY02000665">
    <property type="protein sequence ID" value="VCW50173.1"/>
    <property type="molecule type" value="Genomic_DNA"/>
</dbReference>
<dbReference type="GO" id="GO:0006412">
    <property type="term" value="P:translation"/>
    <property type="evidence" value="ECO:0007669"/>
    <property type="project" value="InterPro"/>
</dbReference>
<dbReference type="Gene3D" id="2.20.25.100">
    <property type="entry name" value="Zn-binding ribosomal proteins"/>
    <property type="match status" value="1"/>
</dbReference>
<keyword evidence="2" id="KW-0689">Ribosomal protein</keyword>
<feature type="compositionally biased region" description="Basic and acidic residues" evidence="4">
    <location>
        <begin position="1"/>
        <end position="18"/>
    </location>
</feature>
<comment type="caution">
    <text evidence="5">The sequence shown here is derived from an EMBL/GenBank/DDBJ whole genome shotgun (WGS) entry which is preliminary data.</text>
</comment>
<evidence type="ECO:0000256" key="1">
    <source>
        <dbReference type="ARBA" id="ARBA00022833"/>
    </source>
</evidence>
<keyword evidence="6" id="KW-1185">Reference proteome</keyword>
<evidence type="ECO:0000313" key="6">
    <source>
        <dbReference type="Proteomes" id="UP000269945"/>
    </source>
</evidence>
<sequence>MAFLKDLLHQNPEEENKKPKMKHLVQSPNYYFMDVKCPACYKITIL</sequence>
<dbReference type="AlphaFoldDB" id="A0A9X9PT85"/>
<accession>A0A9X9PT85</accession>
<dbReference type="GO" id="GO:1990904">
    <property type="term" value="C:ribonucleoprotein complex"/>
    <property type="evidence" value="ECO:0007669"/>
    <property type="project" value="UniProtKB-KW"/>
</dbReference>
<name>A0A9X9PT85_GULGU</name>
<protein>
    <recommendedName>
        <fullName evidence="7">40S ribosomal protein S27</fullName>
    </recommendedName>
</protein>
<evidence type="ECO:0000256" key="3">
    <source>
        <dbReference type="ARBA" id="ARBA00023274"/>
    </source>
</evidence>
<dbReference type="PANTHER" id="PTHR11594">
    <property type="entry name" value="40S RIBOSOMAL PROTEIN S27"/>
    <property type="match status" value="1"/>
</dbReference>
<evidence type="ECO:0008006" key="7">
    <source>
        <dbReference type="Google" id="ProtNLM"/>
    </source>
</evidence>
<gene>
    <name evidence="5" type="ORF">BN2614_LOCUS1</name>
</gene>
<evidence type="ECO:0000313" key="5">
    <source>
        <dbReference type="EMBL" id="VCW50173.1"/>
    </source>
</evidence>
<keyword evidence="1" id="KW-0862">Zinc</keyword>
<evidence type="ECO:0000256" key="4">
    <source>
        <dbReference type="SAM" id="MobiDB-lite"/>
    </source>
</evidence>
<proteinExistence type="predicted"/>
<reference evidence="5 6" key="1">
    <citation type="submission" date="2018-10" db="EMBL/GenBank/DDBJ databases">
        <authorList>
            <person name="Ekblom R."/>
            <person name="Jareborg N."/>
        </authorList>
    </citation>
    <scope>NUCLEOTIDE SEQUENCE [LARGE SCALE GENOMIC DNA]</scope>
    <source>
        <tissue evidence="5">Muscle</tissue>
    </source>
</reference>
<dbReference type="GO" id="GO:0005840">
    <property type="term" value="C:ribosome"/>
    <property type="evidence" value="ECO:0007669"/>
    <property type="project" value="UniProtKB-KW"/>
</dbReference>
<dbReference type="InterPro" id="IPR000592">
    <property type="entry name" value="Ribosomal_eS27"/>
</dbReference>
<feature type="non-terminal residue" evidence="5">
    <location>
        <position position="46"/>
    </location>
</feature>
<dbReference type="InterPro" id="IPR023407">
    <property type="entry name" value="Ribosomal_eS27_Zn-bd_dom_sf"/>
</dbReference>
<evidence type="ECO:0000256" key="2">
    <source>
        <dbReference type="ARBA" id="ARBA00022980"/>
    </source>
</evidence>
<organism evidence="5 6">
    <name type="scientific">Gulo gulo</name>
    <name type="common">Wolverine</name>
    <name type="synonym">Gluton</name>
    <dbReference type="NCBI Taxonomy" id="48420"/>
    <lineage>
        <taxon>Eukaryota</taxon>
        <taxon>Metazoa</taxon>
        <taxon>Chordata</taxon>
        <taxon>Craniata</taxon>
        <taxon>Vertebrata</taxon>
        <taxon>Euteleostomi</taxon>
        <taxon>Mammalia</taxon>
        <taxon>Eutheria</taxon>
        <taxon>Laurasiatheria</taxon>
        <taxon>Carnivora</taxon>
        <taxon>Caniformia</taxon>
        <taxon>Musteloidea</taxon>
        <taxon>Mustelidae</taxon>
        <taxon>Guloninae</taxon>
        <taxon>Gulo</taxon>
    </lineage>
</organism>
<dbReference type="Proteomes" id="UP000269945">
    <property type="component" value="Unassembled WGS sequence"/>
</dbReference>
<feature type="region of interest" description="Disordered" evidence="4">
    <location>
        <begin position="1"/>
        <end position="20"/>
    </location>
</feature>